<dbReference type="RefSeq" id="WP_338686355.1">
    <property type="nucleotide sequence ID" value="NZ_AP024702.1"/>
</dbReference>
<gene>
    <name evidence="8" type="primary">ychE</name>
    <name evidence="8" type="ORF">HAHE_35690</name>
</gene>
<name>A0ABM7RQP3_9BACT</name>
<keyword evidence="4 7" id="KW-0812">Transmembrane</keyword>
<feature type="transmembrane region" description="Helical" evidence="7">
    <location>
        <begin position="141"/>
        <end position="164"/>
    </location>
</feature>
<evidence type="ECO:0000256" key="1">
    <source>
        <dbReference type="ARBA" id="ARBA00004651"/>
    </source>
</evidence>
<evidence type="ECO:0000313" key="9">
    <source>
        <dbReference type="Proteomes" id="UP001374893"/>
    </source>
</evidence>
<evidence type="ECO:0000256" key="3">
    <source>
        <dbReference type="ARBA" id="ARBA00022475"/>
    </source>
</evidence>
<dbReference type="Pfam" id="PF01914">
    <property type="entry name" value="MarC"/>
    <property type="match status" value="1"/>
</dbReference>
<reference evidence="8 9" key="1">
    <citation type="submission" date="2021-06" db="EMBL/GenBank/DDBJ databases">
        <title>Complete genome of Haloferula helveola possessing various polysaccharide degrading enzymes.</title>
        <authorList>
            <person name="Takami H."/>
            <person name="Huang C."/>
            <person name="Hamasaki K."/>
        </authorList>
    </citation>
    <scope>NUCLEOTIDE SEQUENCE [LARGE SCALE GENOMIC DNA]</scope>
    <source>
        <strain evidence="8 9">CN-1</strain>
    </source>
</reference>
<evidence type="ECO:0000256" key="6">
    <source>
        <dbReference type="ARBA" id="ARBA00023136"/>
    </source>
</evidence>
<feature type="transmembrane region" description="Helical" evidence="7">
    <location>
        <begin position="184"/>
        <end position="207"/>
    </location>
</feature>
<dbReference type="InterPro" id="IPR002771">
    <property type="entry name" value="Multi_antbiot-R_MarC"/>
</dbReference>
<feature type="transmembrane region" description="Helical" evidence="7">
    <location>
        <begin position="71"/>
        <end position="88"/>
    </location>
</feature>
<evidence type="ECO:0000313" key="8">
    <source>
        <dbReference type="EMBL" id="BCX49661.1"/>
    </source>
</evidence>
<keyword evidence="3" id="KW-1003">Cell membrane</keyword>
<protein>
    <recommendedName>
        <fullName evidence="7">UPF0056 membrane protein</fullName>
    </recommendedName>
</protein>
<keyword evidence="9" id="KW-1185">Reference proteome</keyword>
<organism evidence="8 9">
    <name type="scientific">Haloferula helveola</name>
    <dbReference type="NCBI Taxonomy" id="490095"/>
    <lineage>
        <taxon>Bacteria</taxon>
        <taxon>Pseudomonadati</taxon>
        <taxon>Verrucomicrobiota</taxon>
        <taxon>Verrucomicrobiia</taxon>
        <taxon>Verrucomicrobiales</taxon>
        <taxon>Verrucomicrobiaceae</taxon>
        <taxon>Haloferula</taxon>
    </lineage>
</organism>
<proteinExistence type="inferred from homology"/>
<sequence length="214" mass="22157">MGWIEIFILLFATTNAGKAAIVSLTMTRNADASLKRKIAFRSVLITTVVCILFTLAGAVILSALKITVEALLISGGAILFVFALNLVIAEDKPETASGPPPAPSIGIAAYPLAVPLMASPQGLVAIIAIEATLRQGFSPGAIMDVGILLGIILIIMAINLGVLLGAERIFAKIPPEFLKVVMRIVGVLLCALAVQLMIAGFDGLGLIPAGESSK</sequence>
<feature type="transmembrane region" description="Helical" evidence="7">
    <location>
        <begin position="43"/>
        <end position="64"/>
    </location>
</feature>
<comment type="subcellular location">
    <subcellularLocation>
        <location evidence="1 7">Cell membrane</location>
        <topology evidence="1 7">Multi-pass membrane protein</topology>
    </subcellularLocation>
</comment>
<evidence type="ECO:0000256" key="2">
    <source>
        <dbReference type="ARBA" id="ARBA00009784"/>
    </source>
</evidence>
<evidence type="ECO:0000256" key="7">
    <source>
        <dbReference type="RuleBase" id="RU362048"/>
    </source>
</evidence>
<evidence type="ECO:0000256" key="4">
    <source>
        <dbReference type="ARBA" id="ARBA00022692"/>
    </source>
</evidence>
<feature type="transmembrane region" description="Helical" evidence="7">
    <location>
        <begin position="108"/>
        <end position="129"/>
    </location>
</feature>
<evidence type="ECO:0000256" key="5">
    <source>
        <dbReference type="ARBA" id="ARBA00022989"/>
    </source>
</evidence>
<accession>A0ABM7RQP3</accession>
<dbReference type="PANTHER" id="PTHR33508:SF1">
    <property type="entry name" value="UPF0056 MEMBRANE PROTEIN YHCE"/>
    <property type="match status" value="1"/>
</dbReference>
<keyword evidence="6 7" id="KW-0472">Membrane</keyword>
<dbReference type="EMBL" id="AP024702">
    <property type="protein sequence ID" value="BCX49661.1"/>
    <property type="molecule type" value="Genomic_DNA"/>
</dbReference>
<comment type="similarity">
    <text evidence="2 7">Belongs to the UPF0056 (MarC) family.</text>
</comment>
<dbReference type="PANTHER" id="PTHR33508">
    <property type="entry name" value="UPF0056 MEMBRANE PROTEIN YHCE"/>
    <property type="match status" value="1"/>
</dbReference>
<comment type="caution">
    <text evidence="7">Lacks conserved residue(s) required for the propagation of feature annotation.</text>
</comment>
<dbReference type="Proteomes" id="UP001374893">
    <property type="component" value="Chromosome"/>
</dbReference>
<keyword evidence="5 7" id="KW-1133">Transmembrane helix</keyword>